<dbReference type="Proteomes" id="UP000786811">
    <property type="component" value="Unassembled WGS sequence"/>
</dbReference>
<accession>A0A8J2HEI8</accession>
<dbReference type="PANTHER" id="PTHR23080">
    <property type="entry name" value="THAP DOMAIN PROTEIN"/>
    <property type="match status" value="1"/>
</dbReference>
<organism evidence="5 6">
    <name type="scientific">Cotesia congregata</name>
    <name type="common">Parasitoid wasp</name>
    <name type="synonym">Apanteles congregatus</name>
    <dbReference type="NCBI Taxonomy" id="51543"/>
    <lineage>
        <taxon>Eukaryota</taxon>
        <taxon>Metazoa</taxon>
        <taxon>Ecdysozoa</taxon>
        <taxon>Arthropoda</taxon>
        <taxon>Hexapoda</taxon>
        <taxon>Insecta</taxon>
        <taxon>Pterygota</taxon>
        <taxon>Neoptera</taxon>
        <taxon>Endopterygota</taxon>
        <taxon>Hymenoptera</taxon>
        <taxon>Apocrita</taxon>
        <taxon>Ichneumonoidea</taxon>
        <taxon>Braconidae</taxon>
        <taxon>Microgastrinae</taxon>
        <taxon>Cotesia</taxon>
    </lineage>
</organism>
<dbReference type="PANTHER" id="PTHR23080:SF143">
    <property type="entry name" value="SI:DKEY-56D12.4"/>
    <property type="match status" value="1"/>
</dbReference>
<evidence type="ECO:0000256" key="2">
    <source>
        <dbReference type="ARBA" id="ARBA00022723"/>
    </source>
</evidence>
<name>A0A8J2HEI8_COTCN</name>
<dbReference type="AlphaFoldDB" id="A0A8J2HEI8"/>
<gene>
    <name evidence="5" type="ORF">HICCMSTLAB_LOCUS6533</name>
</gene>
<evidence type="ECO:0000313" key="5">
    <source>
        <dbReference type="EMBL" id="CAG5093028.1"/>
    </source>
</evidence>
<dbReference type="InterPro" id="IPR027805">
    <property type="entry name" value="Transposase_HTH_dom"/>
</dbReference>
<feature type="domain" description="DDE Tnp4" evidence="3">
    <location>
        <begin position="152"/>
        <end position="185"/>
    </location>
</feature>
<evidence type="ECO:0008006" key="7">
    <source>
        <dbReference type="Google" id="ProtNLM"/>
    </source>
</evidence>
<dbReference type="OrthoDB" id="7695469at2759"/>
<proteinExistence type="predicted"/>
<keyword evidence="6" id="KW-1185">Reference proteome</keyword>
<dbReference type="InterPro" id="IPR027806">
    <property type="entry name" value="HARBI1_dom"/>
</dbReference>
<evidence type="ECO:0000259" key="3">
    <source>
        <dbReference type="Pfam" id="PF13359"/>
    </source>
</evidence>
<evidence type="ECO:0000256" key="1">
    <source>
        <dbReference type="ARBA" id="ARBA00001968"/>
    </source>
</evidence>
<comment type="cofactor">
    <cofactor evidence="1">
        <name>a divalent metal cation</name>
        <dbReference type="ChEBI" id="CHEBI:60240"/>
    </cofactor>
</comment>
<feature type="domain" description="Transposase Helix-turn-helix" evidence="4">
    <location>
        <begin position="75"/>
        <end position="114"/>
    </location>
</feature>
<reference evidence="5" key="1">
    <citation type="submission" date="2021-04" db="EMBL/GenBank/DDBJ databases">
        <authorList>
            <person name="Chebbi M.A.C M."/>
        </authorList>
    </citation>
    <scope>NUCLEOTIDE SEQUENCE</scope>
</reference>
<comment type="caution">
    <text evidence="5">The sequence shown here is derived from an EMBL/GenBank/DDBJ whole genome shotgun (WGS) entry which is preliminary data.</text>
</comment>
<evidence type="ECO:0000313" key="6">
    <source>
        <dbReference type="Proteomes" id="UP000786811"/>
    </source>
</evidence>
<keyword evidence="2" id="KW-0479">Metal-binding</keyword>
<dbReference type="Pfam" id="PF13613">
    <property type="entry name" value="HTH_Tnp_4"/>
    <property type="match status" value="1"/>
</dbReference>
<dbReference type="Pfam" id="PF13359">
    <property type="entry name" value="DDE_Tnp_4"/>
    <property type="match status" value="1"/>
</dbReference>
<dbReference type="EMBL" id="CAJNRD030001120">
    <property type="protein sequence ID" value="CAG5093028.1"/>
    <property type="molecule type" value="Genomic_DNA"/>
</dbReference>
<dbReference type="GO" id="GO:0046872">
    <property type="term" value="F:metal ion binding"/>
    <property type="evidence" value="ECO:0007669"/>
    <property type="project" value="UniProtKB-KW"/>
</dbReference>
<sequence length="186" mass="21312">MESFNHFYNPNNSLEPYSIDSSCDPINIDLSKSCHGFHGLFSITTDEAMSSLTGVTLAIFSWLLTMLPDCKASKVDKKTSFLIRLVKLKTGISSTALAVLFNIHRTSVHRIFVKHIQQLNILLQSFIVWPSKSTIRASLSEFFKRHYLETIIDCTEVYIEVPPEVNQKVLMYSEYKHHHTVKFRVG</sequence>
<evidence type="ECO:0000259" key="4">
    <source>
        <dbReference type="Pfam" id="PF13613"/>
    </source>
</evidence>
<protein>
    <recommendedName>
        <fullName evidence="7">Transposase Helix-turn-helix domain-containing protein</fullName>
    </recommendedName>
</protein>